<dbReference type="Pfam" id="PF05145">
    <property type="entry name" value="AbrB"/>
    <property type="match status" value="1"/>
</dbReference>
<accession>A0ABR5Y5D3</accession>
<feature type="transmembrane region" description="Helical" evidence="1">
    <location>
        <begin position="300"/>
        <end position="319"/>
    </location>
</feature>
<comment type="caution">
    <text evidence="2">The sequence shown here is derived from an EMBL/GenBank/DDBJ whole genome shotgun (WGS) entry which is preliminary data.</text>
</comment>
<dbReference type="NCBIfam" id="TIGR03082">
    <property type="entry name" value="Gneg_AbrB_dup"/>
    <property type="match status" value="1"/>
</dbReference>
<protein>
    <submittedName>
        <fullName evidence="2">Ammonia monooxygenase</fullName>
    </submittedName>
</protein>
<organism evidence="2 3">
    <name type="scientific">Thalassospira xiamenensis</name>
    <dbReference type="NCBI Taxonomy" id="220697"/>
    <lineage>
        <taxon>Bacteria</taxon>
        <taxon>Pseudomonadati</taxon>
        <taxon>Pseudomonadota</taxon>
        <taxon>Alphaproteobacteria</taxon>
        <taxon>Rhodospirillales</taxon>
        <taxon>Thalassospiraceae</taxon>
        <taxon>Thalassospira</taxon>
    </lineage>
</organism>
<feature type="transmembrane region" description="Helical" evidence="1">
    <location>
        <begin position="173"/>
        <end position="192"/>
    </location>
</feature>
<keyword evidence="2" id="KW-0560">Oxidoreductase</keyword>
<keyword evidence="3" id="KW-1185">Reference proteome</keyword>
<keyword evidence="1" id="KW-0472">Membrane</keyword>
<keyword evidence="1" id="KW-0812">Transmembrane</keyword>
<feature type="transmembrane region" description="Helical" evidence="1">
    <location>
        <begin position="201"/>
        <end position="220"/>
    </location>
</feature>
<feature type="transmembrane region" description="Helical" evidence="1">
    <location>
        <begin position="82"/>
        <end position="102"/>
    </location>
</feature>
<evidence type="ECO:0000313" key="2">
    <source>
        <dbReference type="EMBL" id="KZD06158.1"/>
    </source>
</evidence>
<dbReference type="PANTHER" id="PTHR38457:SF1">
    <property type="entry name" value="REGULATOR ABRB-RELATED"/>
    <property type="match status" value="1"/>
</dbReference>
<keyword evidence="2" id="KW-0503">Monooxygenase</keyword>
<dbReference type="InterPro" id="IPR017516">
    <property type="entry name" value="AbrB_dup"/>
</dbReference>
<sequence length="341" mass="35422">MIFRRWLLQGLGLLLALAGGSLFNLLGVPIGWVLGALIASAVWSNATGIAATSPLGRRIGQVLLGSATAAILTPELLSQMAVVLPLMLLAAILANAVGLALTSPFARIANVDRLTAILSVLPAGLAEMSGLAKELGARSDIVVISHTIRVSLIVFTLPMLAGSSSPLPLPTGGSVYATVVCVVGGFGLAWLVNRFGMLNPWIVVPVMVGLIFSLIGYRIAPLPPEFLVVAQVLIGASLGTRLSLESISRMPRILLAASLSTFTLFFALAIMIGPILHWFYDVDCLTAVLAIAPGGLGEMLAAAKAVGANVSLVLGFHLLRSLLTNTAAPLIIKFSTRVPPS</sequence>
<evidence type="ECO:0000313" key="3">
    <source>
        <dbReference type="Proteomes" id="UP000076167"/>
    </source>
</evidence>
<name>A0ABR5Y5D3_9PROT</name>
<reference evidence="2 3" key="1">
    <citation type="submission" date="2015-12" db="EMBL/GenBank/DDBJ databases">
        <title>Genome sequence of Thalassospira xiamenensis MCCC 1A03005.</title>
        <authorList>
            <person name="Lu L."/>
            <person name="Lai Q."/>
            <person name="Shao Z."/>
            <person name="Qian P."/>
        </authorList>
    </citation>
    <scope>NUCLEOTIDE SEQUENCE [LARGE SCALE GENOMIC DNA]</scope>
    <source>
        <strain evidence="2 3">MCCC 1A03005</strain>
    </source>
</reference>
<feature type="transmembrane region" description="Helical" evidence="1">
    <location>
        <begin position="253"/>
        <end position="280"/>
    </location>
</feature>
<keyword evidence="1" id="KW-1133">Transmembrane helix</keyword>
<dbReference type="PANTHER" id="PTHR38457">
    <property type="entry name" value="REGULATOR ABRB-RELATED"/>
    <property type="match status" value="1"/>
</dbReference>
<dbReference type="InterPro" id="IPR007820">
    <property type="entry name" value="AbrB_fam"/>
</dbReference>
<dbReference type="Proteomes" id="UP000076167">
    <property type="component" value="Unassembled WGS sequence"/>
</dbReference>
<dbReference type="EMBL" id="LPXL01000008">
    <property type="protein sequence ID" value="KZD06158.1"/>
    <property type="molecule type" value="Genomic_DNA"/>
</dbReference>
<evidence type="ECO:0000256" key="1">
    <source>
        <dbReference type="SAM" id="Phobius"/>
    </source>
</evidence>
<feature type="transmembrane region" description="Helical" evidence="1">
    <location>
        <begin position="141"/>
        <end position="161"/>
    </location>
</feature>
<dbReference type="PIRSF" id="PIRSF038991">
    <property type="entry name" value="Protein_AbrB"/>
    <property type="match status" value="1"/>
</dbReference>
<feature type="transmembrane region" description="Helical" evidence="1">
    <location>
        <begin position="226"/>
        <end position="244"/>
    </location>
</feature>
<gene>
    <name evidence="2" type="ORF">AUP40_11170</name>
</gene>
<proteinExistence type="predicted"/>
<dbReference type="GO" id="GO:0004497">
    <property type="term" value="F:monooxygenase activity"/>
    <property type="evidence" value="ECO:0007669"/>
    <property type="project" value="UniProtKB-KW"/>
</dbReference>